<dbReference type="CDD" id="cd00082">
    <property type="entry name" value="HisKA"/>
    <property type="match status" value="1"/>
</dbReference>
<keyword evidence="12" id="KW-1185">Reference proteome</keyword>
<keyword evidence="7" id="KW-1133">Transmembrane helix</keyword>
<dbReference type="Gene3D" id="3.40.50.2300">
    <property type="match status" value="1"/>
</dbReference>
<feature type="domain" description="PAC" evidence="10">
    <location>
        <begin position="547"/>
        <end position="601"/>
    </location>
</feature>
<dbReference type="RefSeq" id="WP_229730181.1">
    <property type="nucleotide sequence ID" value="NZ_BMFO01000002.1"/>
</dbReference>
<keyword evidence="7" id="KW-0472">Membrane</keyword>
<dbReference type="Gene3D" id="3.30.450.20">
    <property type="entry name" value="PAS domain"/>
    <property type="match status" value="2"/>
</dbReference>
<feature type="domain" description="Histidine kinase" evidence="8">
    <location>
        <begin position="619"/>
        <end position="837"/>
    </location>
</feature>
<dbReference type="SUPFAM" id="SSF55785">
    <property type="entry name" value="PYP-like sensor domain (PAS domain)"/>
    <property type="match status" value="1"/>
</dbReference>
<dbReference type="PANTHER" id="PTHR43047">
    <property type="entry name" value="TWO-COMPONENT HISTIDINE PROTEIN KINASE"/>
    <property type="match status" value="1"/>
</dbReference>
<dbReference type="GO" id="GO:0009927">
    <property type="term" value="F:histidine phosphotransfer kinase activity"/>
    <property type="evidence" value="ECO:0007669"/>
    <property type="project" value="TreeGrafter"/>
</dbReference>
<dbReference type="PANTHER" id="PTHR43047:SF72">
    <property type="entry name" value="OSMOSENSING HISTIDINE PROTEIN KINASE SLN1"/>
    <property type="match status" value="1"/>
</dbReference>
<reference evidence="11" key="1">
    <citation type="journal article" date="2014" name="Int. J. Syst. Evol. Microbiol.">
        <title>Complete genome sequence of Corynebacterium casei LMG S-19264T (=DSM 44701T), isolated from a smear-ripened cheese.</title>
        <authorList>
            <consortium name="US DOE Joint Genome Institute (JGI-PGF)"/>
            <person name="Walter F."/>
            <person name="Albersmeier A."/>
            <person name="Kalinowski J."/>
            <person name="Ruckert C."/>
        </authorList>
    </citation>
    <scope>NUCLEOTIDE SEQUENCE</scope>
    <source>
        <strain evidence="11">CGMCC 1.12726</strain>
    </source>
</reference>
<dbReference type="EMBL" id="BMFO01000002">
    <property type="protein sequence ID" value="GGF89065.1"/>
    <property type="molecule type" value="Genomic_DNA"/>
</dbReference>
<accession>A0A917FJJ9</accession>
<dbReference type="InterPro" id="IPR003661">
    <property type="entry name" value="HisK_dim/P_dom"/>
</dbReference>
<evidence type="ECO:0000256" key="3">
    <source>
        <dbReference type="ARBA" id="ARBA00022553"/>
    </source>
</evidence>
<dbReference type="InterPro" id="IPR001789">
    <property type="entry name" value="Sig_transdc_resp-reg_receiver"/>
</dbReference>
<dbReference type="PRINTS" id="PR00344">
    <property type="entry name" value="BCTRLSENSOR"/>
</dbReference>
<comment type="catalytic activity">
    <reaction evidence="1">
        <text>ATP + protein L-histidine = ADP + protein N-phospho-L-histidine.</text>
        <dbReference type="EC" id="2.7.13.3"/>
    </reaction>
</comment>
<dbReference type="GO" id="GO:0000155">
    <property type="term" value="F:phosphorelay sensor kinase activity"/>
    <property type="evidence" value="ECO:0007669"/>
    <property type="project" value="InterPro"/>
</dbReference>
<evidence type="ECO:0000259" key="10">
    <source>
        <dbReference type="PROSITE" id="PS50113"/>
    </source>
</evidence>
<proteinExistence type="predicted"/>
<comment type="caution">
    <text evidence="11">The sequence shown here is derived from an EMBL/GenBank/DDBJ whole genome shotgun (WGS) entry which is preliminary data.</text>
</comment>
<dbReference type="InterPro" id="IPR011006">
    <property type="entry name" value="CheY-like_superfamily"/>
</dbReference>
<dbReference type="InterPro" id="IPR035965">
    <property type="entry name" value="PAS-like_dom_sf"/>
</dbReference>
<feature type="domain" description="Response regulatory" evidence="9">
    <location>
        <begin position="854"/>
        <end position="966"/>
    </location>
</feature>
<dbReference type="InterPro" id="IPR036890">
    <property type="entry name" value="HATPase_C_sf"/>
</dbReference>
<dbReference type="Pfam" id="PF02518">
    <property type="entry name" value="HATPase_c"/>
    <property type="match status" value="1"/>
</dbReference>
<dbReference type="CDD" id="cd12912">
    <property type="entry name" value="PDC2_MCP_like"/>
    <property type="match status" value="1"/>
</dbReference>
<gene>
    <name evidence="11" type="ORF">GCM10010960_08710</name>
</gene>
<evidence type="ECO:0000256" key="4">
    <source>
        <dbReference type="ARBA" id="ARBA00022679"/>
    </source>
</evidence>
<dbReference type="CDD" id="cd16922">
    <property type="entry name" value="HATPase_EvgS-ArcB-TorS-like"/>
    <property type="match status" value="1"/>
</dbReference>
<dbReference type="GO" id="GO:0005886">
    <property type="term" value="C:plasma membrane"/>
    <property type="evidence" value="ECO:0007669"/>
    <property type="project" value="UniProtKB-ARBA"/>
</dbReference>
<evidence type="ECO:0000256" key="1">
    <source>
        <dbReference type="ARBA" id="ARBA00000085"/>
    </source>
</evidence>
<dbReference type="InterPro" id="IPR000700">
    <property type="entry name" value="PAS-assoc_C"/>
</dbReference>
<dbReference type="FunFam" id="3.30.565.10:FF:000006">
    <property type="entry name" value="Sensor histidine kinase WalK"/>
    <property type="match status" value="1"/>
</dbReference>
<dbReference type="Pfam" id="PF08447">
    <property type="entry name" value="PAS_3"/>
    <property type="match status" value="1"/>
</dbReference>
<dbReference type="SUPFAM" id="SSF55874">
    <property type="entry name" value="ATPase domain of HSP90 chaperone/DNA topoisomerase II/histidine kinase"/>
    <property type="match status" value="1"/>
</dbReference>
<dbReference type="InterPro" id="IPR005467">
    <property type="entry name" value="His_kinase_dom"/>
</dbReference>
<evidence type="ECO:0000256" key="5">
    <source>
        <dbReference type="ARBA" id="ARBA00022777"/>
    </source>
</evidence>
<dbReference type="Gene3D" id="3.30.565.10">
    <property type="entry name" value="Histidine kinase-like ATPase, C-terminal domain"/>
    <property type="match status" value="1"/>
</dbReference>
<dbReference type="SMART" id="SM00388">
    <property type="entry name" value="HisKA"/>
    <property type="match status" value="1"/>
</dbReference>
<evidence type="ECO:0000313" key="12">
    <source>
        <dbReference type="Proteomes" id="UP000632858"/>
    </source>
</evidence>
<feature type="modified residue" description="4-aspartylphosphate" evidence="6">
    <location>
        <position position="902"/>
    </location>
</feature>
<keyword evidence="7" id="KW-0812">Transmembrane</keyword>
<keyword evidence="5" id="KW-0418">Kinase</keyword>
<evidence type="ECO:0000256" key="7">
    <source>
        <dbReference type="SAM" id="Phobius"/>
    </source>
</evidence>
<dbReference type="InterPro" id="IPR013655">
    <property type="entry name" value="PAS_fold_3"/>
</dbReference>
<dbReference type="Gene3D" id="1.10.287.130">
    <property type="match status" value="1"/>
</dbReference>
<dbReference type="Proteomes" id="UP000632858">
    <property type="component" value="Unassembled WGS sequence"/>
</dbReference>
<evidence type="ECO:0000256" key="2">
    <source>
        <dbReference type="ARBA" id="ARBA00012438"/>
    </source>
</evidence>
<keyword evidence="4" id="KW-0808">Transferase</keyword>
<evidence type="ECO:0000259" key="8">
    <source>
        <dbReference type="PROSITE" id="PS50109"/>
    </source>
</evidence>
<feature type="transmembrane region" description="Helical" evidence="7">
    <location>
        <begin position="26"/>
        <end position="48"/>
    </location>
</feature>
<dbReference type="SMART" id="SM00448">
    <property type="entry name" value="REC"/>
    <property type="match status" value="1"/>
</dbReference>
<sequence>MPVNTGHWHMVDTDKRISLRQWIWRAFLHSALIPLLLVETVLIAAYLLTNSAIRDSQIEYLRESARSDLRVVARQESRVVDQQLSAISALTRMYANEVGSALRDPRSAPLTKNLALTPSGVHYSPKDDGRPAVFYSSAYWKKSGHDLNKLARLEHVDGLMRQIKAENPLVSAIYFNTWDSLNYIYPWFLTPDQYDHAMPIPEYNFYYLADGKHNPKREVVWTDVYVDPAGQGWMLSAIAPVYRGDFLEGVVGLDVTVGTILDEINDLEVPWNGYAVLVSRELNIMALPKAGEADFGLTELTDFTYNEAIKKELYKPSDFNLGKRKDTLRLARAMQSAPAGIVELPLGGKPHLVAWTTIDQTGWRLMTVVAEEDIFRKTNELAGQYKNIGYLLIIGLVLFYAVFFTYMWLRARQLSVRLQQPMAGVSEMLERIGGGDWRPQRVNSEIAELDDMAGGASAMGLQLERSEAGRNDALQRIEVVLEGATESLWEHDFRTNTVKVRGRLAQFYGLSSDCVPELEFRSHVHPDDVERAIAAKLPAIDGTSDRYASEFRFADGNGRYHWLLSRGRVLERDPLSGRALLIAGTHLNIDELKRTEDELRKASFEAEAASQAKSRFISSMTHELRTPLNAIQGFAQLMRMQKPKGPESEDHDYLDEILSASSHLNQLVGDILDWSSLQADAPKIDLVPVDVRDVMQDCAELVRVQVEQKGLVFNLDLPVSDCQVLADSRRLRQVLLNLVSNAIKYNTPGGQVTLSYQIGAGHVRLIVEDTGLGIAPDLQDQLFQPFQRLGRENTAILGTGIGLSLCREFAQMMRGRMGVHSEPGIGSSFWIELPYLGADGRFVPVPDAAGVLPSVFYVEDDPASQFLVGKALGDIAEVHMASDGRVALERILATPPALVLLDFNLPGLNGEGVLRQLRQHAHTRDLPVIVLSAAAEAERVLDMQCQGLLAKPVDIEELRGLVGAILQKGQSNA</sequence>
<dbReference type="PROSITE" id="PS50113">
    <property type="entry name" value="PAC"/>
    <property type="match status" value="1"/>
</dbReference>
<dbReference type="SUPFAM" id="SSF52172">
    <property type="entry name" value="CheY-like"/>
    <property type="match status" value="1"/>
</dbReference>
<keyword evidence="3 6" id="KW-0597">Phosphoprotein</keyword>
<evidence type="ECO:0000256" key="6">
    <source>
        <dbReference type="PROSITE-ProRule" id="PRU00169"/>
    </source>
</evidence>
<dbReference type="Pfam" id="PF00072">
    <property type="entry name" value="Response_reg"/>
    <property type="match status" value="1"/>
</dbReference>
<feature type="transmembrane region" description="Helical" evidence="7">
    <location>
        <begin position="388"/>
        <end position="409"/>
    </location>
</feature>
<dbReference type="SMART" id="SM00387">
    <property type="entry name" value="HATPase_c"/>
    <property type="match status" value="1"/>
</dbReference>
<reference evidence="11" key="2">
    <citation type="submission" date="2020-09" db="EMBL/GenBank/DDBJ databases">
        <authorList>
            <person name="Sun Q."/>
            <person name="Zhou Y."/>
        </authorList>
    </citation>
    <scope>NUCLEOTIDE SEQUENCE</scope>
    <source>
        <strain evidence="11">CGMCC 1.12726</strain>
    </source>
</reference>
<protein>
    <recommendedName>
        <fullName evidence="2">histidine kinase</fullName>
        <ecNumber evidence="2">2.7.13.3</ecNumber>
    </recommendedName>
</protein>
<organism evidence="11 12">
    <name type="scientific">Arenimonas maotaiensis</name>
    <dbReference type="NCBI Taxonomy" id="1446479"/>
    <lineage>
        <taxon>Bacteria</taxon>
        <taxon>Pseudomonadati</taxon>
        <taxon>Pseudomonadota</taxon>
        <taxon>Gammaproteobacteria</taxon>
        <taxon>Lysobacterales</taxon>
        <taxon>Lysobacteraceae</taxon>
        <taxon>Arenimonas</taxon>
    </lineage>
</organism>
<dbReference type="PROSITE" id="PS50110">
    <property type="entry name" value="RESPONSE_REGULATORY"/>
    <property type="match status" value="1"/>
</dbReference>
<dbReference type="InterPro" id="IPR036097">
    <property type="entry name" value="HisK_dim/P_sf"/>
</dbReference>
<dbReference type="InterPro" id="IPR003594">
    <property type="entry name" value="HATPase_dom"/>
</dbReference>
<dbReference type="SUPFAM" id="SSF47384">
    <property type="entry name" value="Homodimeric domain of signal transducing histidine kinase"/>
    <property type="match status" value="1"/>
</dbReference>
<dbReference type="PROSITE" id="PS50109">
    <property type="entry name" value="HIS_KIN"/>
    <property type="match status" value="1"/>
</dbReference>
<name>A0A917FJJ9_9GAMM</name>
<dbReference type="EC" id="2.7.13.3" evidence="2"/>
<evidence type="ECO:0000259" key="9">
    <source>
        <dbReference type="PROSITE" id="PS50110"/>
    </source>
</evidence>
<evidence type="ECO:0000313" key="11">
    <source>
        <dbReference type="EMBL" id="GGF89065.1"/>
    </source>
</evidence>
<dbReference type="InterPro" id="IPR004358">
    <property type="entry name" value="Sig_transdc_His_kin-like_C"/>
</dbReference>
<dbReference type="AlphaFoldDB" id="A0A917FJJ9"/>
<dbReference type="Pfam" id="PF00512">
    <property type="entry name" value="HisKA"/>
    <property type="match status" value="1"/>
</dbReference>